<feature type="chain" id="PRO_5038770140" description="Secreted protein" evidence="1">
    <location>
        <begin position="21"/>
        <end position="124"/>
    </location>
</feature>
<evidence type="ECO:0000313" key="3">
    <source>
        <dbReference type="Proteomes" id="UP000000328"/>
    </source>
</evidence>
<dbReference type="eggNOG" id="ENOG502ZH4G">
    <property type="taxonomic scope" value="Bacteria"/>
</dbReference>
<dbReference type="HOGENOM" id="CLU_1821349_0_0_11"/>
<accession>A0A0H3CXF4</accession>
<dbReference type="PATRIC" id="fig|749927.5.peg.1229"/>
<feature type="signal peptide" evidence="1">
    <location>
        <begin position="1"/>
        <end position="20"/>
    </location>
</feature>
<evidence type="ECO:0000256" key="1">
    <source>
        <dbReference type="SAM" id="SignalP"/>
    </source>
</evidence>
<sequence>MAVVLVVLAAGGFAFLPSTANHFGYALPGADGLPYRIHHAGRDYHSSATCAGAGWCATDQPPCVPPARFGGDETSLTQVDEVSTLFGAPHAVFVTRPLPAETPLTVLVRAGPGCFVGYALMGGP</sequence>
<evidence type="ECO:0000313" key="2">
    <source>
        <dbReference type="EMBL" id="ADJ43013.1"/>
    </source>
</evidence>
<dbReference type="OrthoDB" id="3636412at2"/>
<organism evidence="2 3">
    <name type="scientific">Amycolatopsis mediterranei (strain U-32)</name>
    <dbReference type="NCBI Taxonomy" id="749927"/>
    <lineage>
        <taxon>Bacteria</taxon>
        <taxon>Bacillati</taxon>
        <taxon>Actinomycetota</taxon>
        <taxon>Actinomycetes</taxon>
        <taxon>Pseudonocardiales</taxon>
        <taxon>Pseudonocardiaceae</taxon>
        <taxon>Amycolatopsis</taxon>
    </lineage>
</organism>
<reference evidence="2 3" key="1">
    <citation type="journal article" date="2010" name="Cell Res.">
        <title>Complete genome sequence of the rifamycin SV-producing Amycolatopsis mediterranei U32 revealed its genetic characteristics in phylogeny and metabolism.</title>
        <authorList>
            <person name="Zhao W."/>
            <person name="Zhong Y."/>
            <person name="Yuan H."/>
            <person name="Wang J."/>
            <person name="Zheng H."/>
            <person name="Wang Y."/>
            <person name="Cen X."/>
            <person name="Xu F."/>
            <person name="Bai J."/>
            <person name="Han X."/>
            <person name="Lu G."/>
            <person name="Zhu Y."/>
            <person name="Shao Z."/>
            <person name="Yan H."/>
            <person name="Li C."/>
            <person name="Peng N."/>
            <person name="Zhang Z."/>
            <person name="Zhang Y."/>
            <person name="Lin W."/>
            <person name="Fan Y."/>
            <person name="Qin Z."/>
            <person name="Hu Y."/>
            <person name="Zhu B."/>
            <person name="Wang S."/>
            <person name="Ding X."/>
            <person name="Zhao G.P."/>
        </authorList>
    </citation>
    <scope>NUCLEOTIDE SEQUENCE [LARGE SCALE GENOMIC DNA]</scope>
    <source>
        <strain evidence="3">U-32</strain>
    </source>
</reference>
<dbReference type="KEGG" id="amd:AMED_1198"/>
<proteinExistence type="predicted"/>
<keyword evidence="1" id="KW-0732">Signal</keyword>
<dbReference type="Proteomes" id="UP000000328">
    <property type="component" value="Chromosome"/>
</dbReference>
<protein>
    <recommendedName>
        <fullName evidence="4">Secreted protein</fullName>
    </recommendedName>
</protein>
<name>A0A0H3CXF4_AMYMU</name>
<evidence type="ECO:0008006" key="4">
    <source>
        <dbReference type="Google" id="ProtNLM"/>
    </source>
</evidence>
<dbReference type="AlphaFoldDB" id="A0A0H3CXF4"/>
<gene>
    <name evidence="2" type="ordered locus">AMED_1198</name>
</gene>
<dbReference type="EMBL" id="CP002000">
    <property type="protein sequence ID" value="ADJ43013.1"/>
    <property type="molecule type" value="Genomic_DNA"/>
</dbReference>